<evidence type="ECO:0000256" key="5">
    <source>
        <dbReference type="ARBA" id="ARBA00023054"/>
    </source>
</evidence>
<dbReference type="Gene3D" id="1.10.1000.11">
    <property type="entry name" value="Arf Nucleotide-binding Site Opener,domain 2"/>
    <property type="match status" value="1"/>
</dbReference>
<dbReference type="InterPro" id="IPR011993">
    <property type="entry name" value="PH-like_dom_sf"/>
</dbReference>
<evidence type="ECO:0000256" key="1">
    <source>
        <dbReference type="ARBA" id="ARBA00004496"/>
    </source>
</evidence>
<reference evidence="8" key="3">
    <citation type="submission" date="2025-09" db="UniProtKB">
        <authorList>
            <consortium name="Ensembl"/>
        </authorList>
    </citation>
    <scope>IDENTIFICATION</scope>
</reference>
<dbReference type="Pfam" id="PF16453">
    <property type="entry name" value="IQ_SEC7_PH"/>
    <property type="match status" value="1"/>
</dbReference>
<keyword evidence="4" id="KW-0597">Phosphoprotein</keyword>
<feature type="region of interest" description="Disordered" evidence="6">
    <location>
        <begin position="220"/>
        <end position="255"/>
    </location>
</feature>
<feature type="region of interest" description="Disordered" evidence="6">
    <location>
        <begin position="40"/>
        <end position="107"/>
    </location>
</feature>
<keyword evidence="9" id="KW-1185">Reference proteome</keyword>
<feature type="region of interest" description="Disordered" evidence="6">
    <location>
        <begin position="381"/>
        <end position="515"/>
    </location>
</feature>
<feature type="compositionally biased region" description="Basic and acidic residues" evidence="6">
    <location>
        <begin position="280"/>
        <end position="289"/>
    </location>
</feature>
<dbReference type="GeneTree" id="ENSGT00940000159667"/>
<dbReference type="PROSITE" id="PS50190">
    <property type="entry name" value="SEC7"/>
    <property type="match status" value="1"/>
</dbReference>
<keyword evidence="5" id="KW-0175">Coiled coil</keyword>
<keyword evidence="3" id="KW-0963">Cytoplasm</keyword>
<dbReference type="SUPFAM" id="SSF48425">
    <property type="entry name" value="Sec7 domain"/>
    <property type="match status" value="1"/>
</dbReference>
<dbReference type="CDD" id="cd00171">
    <property type="entry name" value="Sec7"/>
    <property type="match status" value="1"/>
</dbReference>
<feature type="region of interest" description="Disordered" evidence="6">
    <location>
        <begin position="916"/>
        <end position="943"/>
    </location>
</feature>
<dbReference type="FunFam" id="1.10.220.20:FF:000001">
    <property type="entry name" value="IQ motif and SEC7 domain-containing protein 1"/>
    <property type="match status" value="1"/>
</dbReference>
<feature type="domain" description="SEC7" evidence="7">
    <location>
        <begin position="513"/>
        <end position="706"/>
    </location>
</feature>
<protein>
    <submittedName>
        <fullName evidence="8">IQ motif and Sec7 domain ArfGEF 2</fullName>
    </submittedName>
</protein>
<dbReference type="PROSITE" id="PS50096">
    <property type="entry name" value="IQ"/>
    <property type="match status" value="1"/>
</dbReference>
<feature type="compositionally biased region" description="Polar residues" evidence="6">
    <location>
        <begin position="421"/>
        <end position="435"/>
    </location>
</feature>
<reference evidence="8" key="2">
    <citation type="submission" date="2025-08" db="UniProtKB">
        <authorList>
            <consortium name="Ensembl"/>
        </authorList>
    </citation>
    <scope>IDENTIFICATION</scope>
</reference>
<dbReference type="CDD" id="cd13318">
    <property type="entry name" value="PH_IQSEC"/>
    <property type="match status" value="1"/>
</dbReference>
<feature type="compositionally biased region" description="Basic and acidic residues" evidence="6">
    <location>
        <begin position="74"/>
        <end position="89"/>
    </location>
</feature>
<name>A0A674NI14_TAKRU</name>
<dbReference type="PANTHER" id="PTHR10663:SF314">
    <property type="entry name" value="IQ MOTIF AND SEC7 DOMAIN-CONTAINING PROTEIN 2"/>
    <property type="match status" value="1"/>
</dbReference>
<dbReference type="Gene3D" id="2.30.29.30">
    <property type="entry name" value="Pleckstrin-homology domain (PH domain)/Phosphotyrosine-binding domain (PTB)"/>
    <property type="match status" value="1"/>
</dbReference>
<dbReference type="Gene3D" id="1.10.220.20">
    <property type="match status" value="1"/>
</dbReference>
<dbReference type="InterPro" id="IPR033742">
    <property type="entry name" value="IQSEC_PH"/>
</dbReference>
<reference evidence="8 9" key="1">
    <citation type="journal article" date="2011" name="Genome Biol. Evol.">
        <title>Integration of the genetic map and genome assembly of fugu facilitates insights into distinct features of genome evolution in teleosts and mammals.</title>
        <authorList>
            <person name="Kai W."/>
            <person name="Kikuchi K."/>
            <person name="Tohari S."/>
            <person name="Chew A.K."/>
            <person name="Tay A."/>
            <person name="Fujiwara A."/>
            <person name="Hosoya S."/>
            <person name="Suetake H."/>
            <person name="Naruse K."/>
            <person name="Brenner S."/>
            <person name="Suzuki Y."/>
            <person name="Venkatesh B."/>
        </authorList>
    </citation>
    <scope>NUCLEOTIDE SEQUENCE [LARGE SCALE GENOMIC DNA]</scope>
</reference>
<feature type="compositionally biased region" description="Low complexity" evidence="6">
    <location>
        <begin position="91"/>
        <end position="104"/>
    </location>
</feature>
<feature type="compositionally biased region" description="Polar residues" evidence="6">
    <location>
        <begin position="223"/>
        <end position="235"/>
    </location>
</feature>
<feature type="compositionally biased region" description="Low complexity" evidence="6">
    <location>
        <begin position="465"/>
        <end position="488"/>
    </location>
</feature>
<dbReference type="InterPro" id="IPR023394">
    <property type="entry name" value="Sec7_C_sf"/>
</dbReference>
<dbReference type="AlphaFoldDB" id="A0A674NI14"/>
<dbReference type="GO" id="GO:0032012">
    <property type="term" value="P:regulation of ARF protein signal transduction"/>
    <property type="evidence" value="ECO:0007669"/>
    <property type="project" value="InterPro"/>
</dbReference>
<gene>
    <name evidence="8" type="primary">iqsec2b</name>
</gene>
<dbReference type="SUPFAM" id="SSF50729">
    <property type="entry name" value="PH domain-like"/>
    <property type="match status" value="1"/>
</dbReference>
<organism evidence="8 9">
    <name type="scientific">Takifugu rubripes</name>
    <name type="common">Japanese pufferfish</name>
    <name type="synonym">Fugu rubripes</name>
    <dbReference type="NCBI Taxonomy" id="31033"/>
    <lineage>
        <taxon>Eukaryota</taxon>
        <taxon>Metazoa</taxon>
        <taxon>Chordata</taxon>
        <taxon>Craniata</taxon>
        <taxon>Vertebrata</taxon>
        <taxon>Euteleostomi</taxon>
        <taxon>Actinopterygii</taxon>
        <taxon>Neopterygii</taxon>
        <taxon>Teleostei</taxon>
        <taxon>Neoteleostei</taxon>
        <taxon>Acanthomorphata</taxon>
        <taxon>Eupercaria</taxon>
        <taxon>Tetraodontiformes</taxon>
        <taxon>Tetradontoidea</taxon>
        <taxon>Tetraodontidae</taxon>
        <taxon>Takifugu</taxon>
    </lineage>
</organism>
<dbReference type="SMART" id="SM00222">
    <property type="entry name" value="Sec7"/>
    <property type="match status" value="1"/>
</dbReference>
<evidence type="ECO:0000313" key="8">
    <source>
        <dbReference type="Ensembl" id="ENSTRUP00000072713.1"/>
    </source>
</evidence>
<dbReference type="InterPro" id="IPR000904">
    <property type="entry name" value="Sec7_dom"/>
</dbReference>
<evidence type="ECO:0000256" key="4">
    <source>
        <dbReference type="ARBA" id="ARBA00022553"/>
    </source>
</evidence>
<feature type="compositionally biased region" description="Basic and acidic residues" evidence="6">
    <location>
        <begin position="40"/>
        <end position="59"/>
    </location>
</feature>
<evidence type="ECO:0000256" key="3">
    <source>
        <dbReference type="ARBA" id="ARBA00022490"/>
    </source>
</evidence>
<dbReference type="Proteomes" id="UP000005226">
    <property type="component" value="Chromosome 3"/>
</dbReference>
<dbReference type="FunFam" id="2.30.29.30:FF:000004">
    <property type="entry name" value="IQ motif and SEC7 domain-containing protein 1"/>
    <property type="match status" value="1"/>
</dbReference>
<sequence>MENSTESPNRAVEYLLELNNIIENQAKLLETQRRRIEELEGQLDRVSQENQDLKQERSPRTPHLRADPPPQPLHEFEEDKTLYRSERYGDSSSSSAPSGSRDPSCVAPSNSASLAWALRTRHQPASLALRKQEEEEHKRCKALSDSYELSTDLQDKKVEMLERKYGGSFVSRRAARTIQTAFRQYRMNKNFERLRSSASESRMTRRIILSNMRLQYSFDERQPPQQAQTQTNFTHSVAIGPPHSPDTDRPGDYTQLEDSFSKQVKSLADSIDDALTCRGGRNDSQEGKRARGAGGGLSMHGDSTATSYSDVTLYMDDGMPSSPLSLDRAPSSTDTEYWGPGGGVGGREDSRDTEGGGSSNSRRSTPCTECRDFRFRGAHLPLLTIEPPSDSSVDMSDRSDRGSLSRQLVYEQEPGVGVGSPQGTLKHSTNTATRQPPTTPLSSSSSTALPPGGLEQPCCSDGDNDSLNSTTNSNETVNCSSGSSSQDSLQEPLPPLGKQTYQRETRHSWDSPPFNSDVVQRRQYRIGLNLFNKKPEKGIQYLIERGFVSDTPVGIARFILERKGLSRQMIGEFLGNRQKQFNKDVLDCVVDEMDFSGMDLDDALRKFQAQIKVQGEAQKVERLIEAFSQRYCVCNPALVRQFQNPDTIFILAFAIILLNTDMYSPNVKAERKMKLEDFIKNLRGVDNGQDIPRDLLVGIYQRIQKWELRTNDDHVSQVQAVERVIVGKKPVLSLPHRRLVCCCQLYEVPDPNRPQRTGVHQREVFLFNDLLVVTKIFQKKKTSVTYSFRQSFSLVEMQVQMFQNSYYPHGIRLTSAILGGERKVLIVFMAPSQQDRTRFVSDLRESIAEVQEMEKYRVESELEKQKGVMRPSLLTGGVVGGGVGVKGDVVNGTLGRTSFDDNCEGLKRTALSSSLRDLSDTGKHGRRNSVGSLDSTMEVSLKL</sequence>
<accession>A0A674NI14</accession>
<dbReference type="InterPro" id="IPR035999">
    <property type="entry name" value="Sec7_dom_sf"/>
</dbReference>
<dbReference type="GO" id="GO:0030036">
    <property type="term" value="P:actin cytoskeleton organization"/>
    <property type="evidence" value="ECO:0007669"/>
    <property type="project" value="TreeGrafter"/>
</dbReference>
<dbReference type="GO" id="GO:0005085">
    <property type="term" value="F:guanyl-nucleotide exchange factor activity"/>
    <property type="evidence" value="ECO:0007669"/>
    <property type="project" value="InterPro"/>
</dbReference>
<evidence type="ECO:0000256" key="6">
    <source>
        <dbReference type="SAM" id="MobiDB-lite"/>
    </source>
</evidence>
<dbReference type="GO" id="GO:0005737">
    <property type="term" value="C:cytoplasm"/>
    <property type="evidence" value="ECO:0007669"/>
    <property type="project" value="UniProtKB-SubCell"/>
</dbReference>
<feature type="compositionally biased region" description="Low complexity" evidence="6">
    <location>
        <begin position="440"/>
        <end position="454"/>
    </location>
</feature>
<evidence type="ECO:0000259" key="7">
    <source>
        <dbReference type="PROSITE" id="PS50190"/>
    </source>
</evidence>
<dbReference type="Pfam" id="PF01369">
    <property type="entry name" value="Sec7"/>
    <property type="match status" value="1"/>
</dbReference>
<feature type="region of interest" description="Disordered" evidence="6">
    <location>
        <begin position="275"/>
        <end position="303"/>
    </location>
</feature>
<feature type="region of interest" description="Disordered" evidence="6">
    <location>
        <begin position="319"/>
        <end position="367"/>
    </location>
</feature>
<dbReference type="Ensembl" id="ENSTRUT00000073177.1">
    <property type="protein sequence ID" value="ENSTRUP00000072713.1"/>
    <property type="gene ID" value="ENSTRUG00000000465.3"/>
</dbReference>
<evidence type="ECO:0000313" key="9">
    <source>
        <dbReference type="Proteomes" id="UP000005226"/>
    </source>
</evidence>
<dbReference type="PANTHER" id="PTHR10663">
    <property type="entry name" value="GUANYL-NUCLEOTIDE EXCHANGE FACTOR"/>
    <property type="match status" value="1"/>
</dbReference>
<evidence type="ECO:0000256" key="2">
    <source>
        <dbReference type="ARBA" id="ARBA00006248"/>
    </source>
</evidence>
<dbReference type="FunFam" id="1.10.1000.11:FF:000001">
    <property type="entry name" value="IQ motif and SEC7 domain-containing protein 1"/>
    <property type="match status" value="1"/>
</dbReference>
<proteinExistence type="inferred from homology"/>
<dbReference type="SMART" id="SM00233">
    <property type="entry name" value="PH"/>
    <property type="match status" value="1"/>
</dbReference>
<comment type="similarity">
    <text evidence="2">Belongs to the BRAG family.</text>
</comment>
<comment type="subcellular location">
    <subcellularLocation>
        <location evidence="1">Cytoplasm</location>
    </subcellularLocation>
</comment>
<dbReference type="InterPro" id="IPR001849">
    <property type="entry name" value="PH_domain"/>
</dbReference>
<feature type="compositionally biased region" description="Polar residues" evidence="6">
    <location>
        <begin position="929"/>
        <end position="943"/>
    </location>
</feature>